<dbReference type="Proteomes" id="UP000694890">
    <property type="component" value="Linkage group LG10"/>
</dbReference>
<feature type="compositionally biased region" description="Polar residues" evidence="1">
    <location>
        <begin position="460"/>
        <end position="481"/>
    </location>
</feature>
<dbReference type="GeneID" id="108902252"/>
<evidence type="ECO:0000313" key="3">
    <source>
        <dbReference type="Proteomes" id="UP000694890"/>
    </source>
</evidence>
<feature type="region of interest" description="Disordered" evidence="1">
    <location>
        <begin position="410"/>
        <end position="481"/>
    </location>
</feature>
<protein>
    <submittedName>
        <fullName evidence="4">Uncharacterized protein LOC108902252</fullName>
    </submittedName>
</protein>
<feature type="region of interest" description="Disordered" evidence="1">
    <location>
        <begin position="714"/>
        <end position="763"/>
    </location>
</feature>
<dbReference type="PANTHER" id="PTHR15512:SF0">
    <property type="entry name" value="TERF1-INTERACTING NUCLEAR FACTOR 2"/>
    <property type="match status" value="1"/>
</dbReference>
<name>A0AAJ7QLU0_LATCA</name>
<feature type="region of interest" description="Disordered" evidence="1">
    <location>
        <begin position="570"/>
        <end position="647"/>
    </location>
</feature>
<dbReference type="GO" id="GO:0070187">
    <property type="term" value="C:shelterin complex"/>
    <property type="evidence" value="ECO:0007669"/>
    <property type="project" value="InterPro"/>
</dbReference>
<dbReference type="GO" id="GO:1904356">
    <property type="term" value="P:regulation of telomere maintenance via telomere lengthening"/>
    <property type="evidence" value="ECO:0007669"/>
    <property type="project" value="TreeGrafter"/>
</dbReference>
<reference evidence="4" key="1">
    <citation type="submission" date="2025-08" db="UniProtKB">
        <authorList>
            <consortium name="RefSeq"/>
        </authorList>
    </citation>
    <scope>IDENTIFICATION</scope>
    <source>
        <tissue evidence="4">Brain</tissue>
    </source>
</reference>
<feature type="region of interest" description="Disordered" evidence="1">
    <location>
        <begin position="335"/>
        <end position="367"/>
    </location>
</feature>
<accession>A0AAJ7QLU0</accession>
<dbReference type="CDD" id="cd11657">
    <property type="entry name" value="TIN2_N"/>
    <property type="match status" value="1"/>
</dbReference>
<feature type="domain" description="TERF1-interacting nuclear factor 2 N-terminal" evidence="2">
    <location>
        <begin position="68"/>
        <end position="210"/>
    </location>
</feature>
<feature type="compositionally biased region" description="Low complexity" evidence="1">
    <location>
        <begin position="410"/>
        <end position="429"/>
    </location>
</feature>
<dbReference type="GO" id="GO:0016233">
    <property type="term" value="P:telomere capping"/>
    <property type="evidence" value="ECO:0007669"/>
    <property type="project" value="InterPro"/>
</dbReference>
<dbReference type="GO" id="GO:0042162">
    <property type="term" value="F:telomeric DNA binding"/>
    <property type="evidence" value="ECO:0007669"/>
    <property type="project" value="TreeGrafter"/>
</dbReference>
<dbReference type="Pfam" id="PF14973">
    <property type="entry name" value="TINF2_N"/>
    <property type="match status" value="1"/>
</dbReference>
<dbReference type="KEGG" id="lcf:108902252"/>
<sequence length="789" mass="88633">MDRELQAEKKCLQRFSKLSLWIIEYVWAHKRMDIQEVVDRSDLPDMDSQPLSIEDSWRLRVASAQIYSIVKNRDLEHFDRVMAFLEATYRLLPRLVAPIKHMKIMFGLKTLVIMWMLREGRGMVDTVFKITQFFPSKLPQYQDQCNQHEMSLMRKNNLDFKALAQALAVDKDKREDYIKKHMEEHYGEHYAQKVEERLLHYLHQLETVIPGDTFIDKILKKNSPVTEEEKLLLEVVTSDSKTIATTLRKLLHCDVVSCRPDQVSQSLEHGENEMESSQLSKSVLVVSSPKALHKSVEVKAPLQFQSKVLKRGEEALQGVSTDSCILWKDNSHSDITRRQQTKEHGKVEEESSNKGKQEMSERSREFVQEAPSFPQFCSRHQRWVKSILQECPDECSEDLLLQADVSSSPPLFQSSLSTTSSQDLTPSDLVPCPPDQQDPPSQTSTHPQTAVQVSEHVNLKDQSSGSAGNSSETKSLPQPSSTLFSPIVRLIDFVSTFKPHQVSPDYLIMSSTKQAASTSSPQVLTIPHCRTSRDEDTSFDQLKSAAPANHPATMYNVSQSCPRLSRELRPTVTNSFSPNPSAEQFTKASSDYSISTHDASQSGTLSSVCTANQIPSSTKSSQQVVPQNSIKPHPQTHTSSPFPLNTQPHSIVVSSSSFSDSLAVRSETCRVHRAQLRLSLQSQAVLLQSTLLQPYVSLTRLSAQECYRVTKGRSSAGHVEPALQGSSDDESKKEEGDLDSSFDLNTLYSSQSSGGDSEGSLIYDPDYKPCVKKKRLLLKYETAKSLNHT</sequence>
<gene>
    <name evidence="4" type="primary">LOC108902252</name>
</gene>
<evidence type="ECO:0000313" key="4">
    <source>
        <dbReference type="RefSeq" id="XP_018559534.1"/>
    </source>
</evidence>
<dbReference type="PANTHER" id="PTHR15512">
    <property type="entry name" value="TERF1-INTERACTING NUCLEAR FACTOR 2"/>
    <property type="match status" value="1"/>
</dbReference>
<dbReference type="RefSeq" id="XP_018559534.1">
    <property type="nucleotide sequence ID" value="XM_018704018.2"/>
</dbReference>
<organism evidence="3 4">
    <name type="scientific">Lates calcarifer</name>
    <name type="common">Barramundi</name>
    <name type="synonym">Holocentrus calcarifer</name>
    <dbReference type="NCBI Taxonomy" id="8187"/>
    <lineage>
        <taxon>Eukaryota</taxon>
        <taxon>Metazoa</taxon>
        <taxon>Chordata</taxon>
        <taxon>Craniata</taxon>
        <taxon>Vertebrata</taxon>
        <taxon>Euteleostomi</taxon>
        <taxon>Actinopterygii</taxon>
        <taxon>Neopterygii</taxon>
        <taxon>Teleostei</taxon>
        <taxon>Neoteleostei</taxon>
        <taxon>Acanthomorphata</taxon>
        <taxon>Carangaria</taxon>
        <taxon>Carangaria incertae sedis</taxon>
        <taxon>Centropomidae</taxon>
        <taxon>Lates</taxon>
    </lineage>
</organism>
<evidence type="ECO:0000256" key="1">
    <source>
        <dbReference type="SAM" id="MobiDB-lite"/>
    </source>
</evidence>
<evidence type="ECO:0000259" key="2">
    <source>
        <dbReference type="Pfam" id="PF14973"/>
    </source>
</evidence>
<dbReference type="InterPro" id="IPR029400">
    <property type="entry name" value="TINF2_N"/>
</dbReference>
<feature type="compositionally biased region" description="Polar residues" evidence="1">
    <location>
        <begin position="571"/>
        <end position="647"/>
    </location>
</feature>
<feature type="compositionally biased region" description="Low complexity" evidence="1">
    <location>
        <begin position="749"/>
        <end position="760"/>
    </location>
</feature>
<dbReference type="InterPro" id="IPR039098">
    <property type="entry name" value="TINF2"/>
</dbReference>
<proteinExistence type="predicted"/>
<dbReference type="AlphaFoldDB" id="A0AAJ7QLU0"/>